<dbReference type="Gene3D" id="1.10.287.1080">
    <property type="entry name" value="MazG-like"/>
    <property type="match status" value="1"/>
</dbReference>
<comment type="caution">
    <text evidence="1">The sequence shown here is derived from an EMBL/GenBank/DDBJ whole genome shotgun (WGS) entry which is preliminary data.</text>
</comment>
<protein>
    <submittedName>
        <fullName evidence="1">Phosphoribosyl-ATP pyrophosphohydrolase</fullName>
    </submittedName>
</protein>
<proteinExistence type="predicted"/>
<sequence length="111" mass="12172">MSKALEELAEKVGRVSDIYATRNDIARDDDWYALKLQEEVGELVSAYLRLTGRGRAKGEGREAIAASLADETADVLAQLLLFAAHNGIDLAAALDRKWFSYLDKSPTRSSA</sequence>
<reference evidence="1" key="1">
    <citation type="submission" date="2022-03" db="EMBL/GenBank/DDBJ databases">
        <title>The complete genome sequence of a Methyloterrigena soli.</title>
        <authorList>
            <person name="Zi Z."/>
        </authorList>
    </citation>
    <scope>NUCLEOTIDE SEQUENCE</scope>
    <source>
        <strain evidence="1">M48</strain>
    </source>
</reference>
<organism evidence="1 2">
    <name type="scientific">Paradevosia shaoguanensis</name>
    <dbReference type="NCBI Taxonomy" id="1335043"/>
    <lineage>
        <taxon>Bacteria</taxon>
        <taxon>Pseudomonadati</taxon>
        <taxon>Pseudomonadota</taxon>
        <taxon>Alphaproteobacteria</taxon>
        <taxon>Hyphomicrobiales</taxon>
        <taxon>Devosiaceae</taxon>
        <taxon>Paradevosia</taxon>
    </lineage>
</organism>
<name>A0AA41QPT6_9HYPH</name>
<gene>
    <name evidence="1" type="ORF">ML536_13180</name>
</gene>
<accession>A0AA41QPT6</accession>
<dbReference type="SUPFAM" id="SSF101386">
    <property type="entry name" value="all-alpha NTP pyrophosphatases"/>
    <property type="match status" value="1"/>
</dbReference>
<evidence type="ECO:0000313" key="1">
    <source>
        <dbReference type="EMBL" id="MCI0127779.1"/>
    </source>
</evidence>
<dbReference type="Proteomes" id="UP001156140">
    <property type="component" value="Unassembled WGS sequence"/>
</dbReference>
<keyword evidence="2" id="KW-1185">Reference proteome</keyword>
<dbReference type="AlphaFoldDB" id="A0AA41QPT6"/>
<dbReference type="RefSeq" id="WP_182399922.1">
    <property type="nucleotide sequence ID" value="NZ_JAKETQ010000001.1"/>
</dbReference>
<evidence type="ECO:0000313" key="2">
    <source>
        <dbReference type="Proteomes" id="UP001156140"/>
    </source>
</evidence>
<dbReference type="CDD" id="cd11538">
    <property type="entry name" value="NTP-PPase_u1"/>
    <property type="match status" value="1"/>
</dbReference>
<dbReference type="EMBL" id="JALAZD010000001">
    <property type="protein sequence ID" value="MCI0127779.1"/>
    <property type="molecule type" value="Genomic_DNA"/>
</dbReference>